<accession>B7G5E8</accession>
<dbReference type="Gene3D" id="3.10.180.10">
    <property type="entry name" value="2,3-Dihydroxybiphenyl 1,2-Dioxygenase, domain 1"/>
    <property type="match status" value="1"/>
</dbReference>
<keyword evidence="3" id="KW-1185">Reference proteome</keyword>
<dbReference type="InterPro" id="IPR041581">
    <property type="entry name" value="Glyoxalase_6"/>
</dbReference>
<dbReference type="eggNOG" id="ENOG502RZ76">
    <property type="taxonomic scope" value="Eukaryota"/>
</dbReference>
<dbReference type="OrthoDB" id="10267381at2759"/>
<dbReference type="InterPro" id="IPR052164">
    <property type="entry name" value="Anthracycline_SecMetBiosynth"/>
</dbReference>
<reference evidence="2 3" key="1">
    <citation type="journal article" date="2008" name="Nature">
        <title>The Phaeodactylum genome reveals the evolutionary history of diatom genomes.</title>
        <authorList>
            <person name="Bowler C."/>
            <person name="Allen A.E."/>
            <person name="Badger J.H."/>
            <person name="Grimwood J."/>
            <person name="Jabbari K."/>
            <person name="Kuo A."/>
            <person name="Maheswari U."/>
            <person name="Martens C."/>
            <person name="Maumus F."/>
            <person name="Otillar R.P."/>
            <person name="Rayko E."/>
            <person name="Salamov A."/>
            <person name="Vandepoele K."/>
            <person name="Beszteri B."/>
            <person name="Gruber A."/>
            <person name="Heijde M."/>
            <person name="Katinka M."/>
            <person name="Mock T."/>
            <person name="Valentin K."/>
            <person name="Verret F."/>
            <person name="Berges J.A."/>
            <person name="Brownlee C."/>
            <person name="Cadoret J.P."/>
            <person name="Chiovitti A."/>
            <person name="Choi C.J."/>
            <person name="Coesel S."/>
            <person name="De Martino A."/>
            <person name="Detter J.C."/>
            <person name="Durkin C."/>
            <person name="Falciatore A."/>
            <person name="Fournet J."/>
            <person name="Haruta M."/>
            <person name="Huysman M.J."/>
            <person name="Jenkins B.D."/>
            <person name="Jiroutova K."/>
            <person name="Jorgensen R.E."/>
            <person name="Joubert Y."/>
            <person name="Kaplan A."/>
            <person name="Kroger N."/>
            <person name="Kroth P.G."/>
            <person name="La Roche J."/>
            <person name="Lindquist E."/>
            <person name="Lommer M."/>
            <person name="Martin-Jezequel V."/>
            <person name="Lopez P.J."/>
            <person name="Lucas S."/>
            <person name="Mangogna M."/>
            <person name="McGinnis K."/>
            <person name="Medlin L.K."/>
            <person name="Montsant A."/>
            <person name="Oudot-Le Secq M.P."/>
            <person name="Napoli C."/>
            <person name="Obornik M."/>
            <person name="Parker M.S."/>
            <person name="Petit J.L."/>
            <person name="Porcel B.M."/>
            <person name="Poulsen N."/>
            <person name="Robison M."/>
            <person name="Rychlewski L."/>
            <person name="Rynearson T.A."/>
            <person name="Schmutz J."/>
            <person name="Shapiro H."/>
            <person name="Siaut M."/>
            <person name="Stanley M."/>
            <person name="Sussman M.R."/>
            <person name="Taylor A.R."/>
            <person name="Vardi A."/>
            <person name="von Dassow P."/>
            <person name="Vyverman W."/>
            <person name="Willis A."/>
            <person name="Wyrwicz L.S."/>
            <person name="Rokhsar D.S."/>
            <person name="Weissenbach J."/>
            <person name="Armbrust E.V."/>
            <person name="Green B.R."/>
            <person name="Van de Peer Y."/>
            <person name="Grigoriev I.V."/>
        </authorList>
    </citation>
    <scope>NUCLEOTIDE SEQUENCE [LARGE SCALE GENOMIC DNA]</scope>
    <source>
        <strain evidence="2 3">CCAP 1055/1</strain>
    </source>
</reference>
<evidence type="ECO:0000313" key="3">
    <source>
        <dbReference type="Proteomes" id="UP000000759"/>
    </source>
</evidence>
<dbReference type="KEGG" id="pti:PHATRDRAFT_38271"/>
<dbReference type="HOGENOM" id="CLU_046006_10_7_1"/>
<dbReference type="EMBL" id="CM000617">
    <property type="protein sequence ID" value="EEC46136.1"/>
    <property type="molecule type" value="Genomic_DNA"/>
</dbReference>
<organism evidence="2 3">
    <name type="scientific">Phaeodactylum tricornutum (strain CCAP 1055/1)</name>
    <dbReference type="NCBI Taxonomy" id="556484"/>
    <lineage>
        <taxon>Eukaryota</taxon>
        <taxon>Sar</taxon>
        <taxon>Stramenopiles</taxon>
        <taxon>Ochrophyta</taxon>
        <taxon>Bacillariophyta</taxon>
        <taxon>Bacillariophyceae</taxon>
        <taxon>Bacillariophycidae</taxon>
        <taxon>Naviculales</taxon>
        <taxon>Phaeodactylaceae</taxon>
        <taxon>Phaeodactylum</taxon>
    </lineage>
</organism>
<dbReference type="InParanoid" id="B7G5E8"/>
<dbReference type="PaxDb" id="2850-Phatr38271"/>
<dbReference type="CDD" id="cd06587">
    <property type="entry name" value="VOC"/>
    <property type="match status" value="1"/>
</dbReference>
<evidence type="ECO:0000313" key="2">
    <source>
        <dbReference type="EMBL" id="EEC46136.1"/>
    </source>
</evidence>
<dbReference type="SUPFAM" id="SSF54593">
    <property type="entry name" value="Glyoxalase/Bleomycin resistance protein/Dihydroxybiphenyl dioxygenase"/>
    <property type="match status" value="1"/>
</dbReference>
<sequence length="162" mass="17071">MDADPSPWGLVKVPTIPSPSLHSRQGVTVPAMLAPRLSRIVLMVRGAQGVASAVEFYHGALGLPVTRLTDDWAELDVGAHVSLTLQAVHGMEAQLTTGYSPLLTLQVDSMDDTVSACAQMGGHLDGPIQYPAHGKVAALRAPDGHMIGLYEPNRVGGSRSDE</sequence>
<protein>
    <recommendedName>
        <fullName evidence="1">Glyoxalase-like domain-containing protein</fullName>
    </recommendedName>
</protein>
<dbReference type="Pfam" id="PF18029">
    <property type="entry name" value="Glyoxalase_6"/>
    <property type="match status" value="1"/>
</dbReference>
<dbReference type="GeneID" id="7203126"/>
<gene>
    <name evidence="2" type="ORF">PHATRDRAFT_38271</name>
</gene>
<dbReference type="PANTHER" id="PTHR33993:SF14">
    <property type="entry name" value="GB|AAF24581.1"/>
    <property type="match status" value="1"/>
</dbReference>
<reference evidence="3" key="2">
    <citation type="submission" date="2008-08" db="EMBL/GenBank/DDBJ databases">
        <authorList>
            <consortium name="Diatom Consortium"/>
            <person name="Grigoriev I."/>
            <person name="Grimwood J."/>
            <person name="Kuo A."/>
            <person name="Otillar R.P."/>
            <person name="Salamov A."/>
            <person name="Detter J.C."/>
            <person name="Lindquist E."/>
            <person name="Shapiro H."/>
            <person name="Lucas S."/>
            <person name="Glavina del Rio T."/>
            <person name="Pitluck S."/>
            <person name="Rokhsar D."/>
            <person name="Bowler C."/>
        </authorList>
    </citation>
    <scope>GENOME REANNOTATION</scope>
    <source>
        <strain evidence="3">CCAP 1055/1</strain>
    </source>
</reference>
<dbReference type="AlphaFoldDB" id="B7G5E8"/>
<feature type="domain" description="Glyoxalase-like" evidence="1">
    <location>
        <begin position="47"/>
        <end position="146"/>
    </location>
</feature>
<dbReference type="PANTHER" id="PTHR33993">
    <property type="entry name" value="GLYOXALASE-RELATED"/>
    <property type="match status" value="1"/>
</dbReference>
<dbReference type="OMA" id="NDHVMQK"/>
<dbReference type="Proteomes" id="UP000000759">
    <property type="component" value="Chromosome 15"/>
</dbReference>
<proteinExistence type="predicted"/>
<evidence type="ECO:0000259" key="1">
    <source>
        <dbReference type="Pfam" id="PF18029"/>
    </source>
</evidence>
<dbReference type="InterPro" id="IPR029068">
    <property type="entry name" value="Glyas_Bleomycin-R_OHBP_Dase"/>
</dbReference>
<name>B7G5E8_PHATC</name>
<dbReference type="RefSeq" id="XP_002182235.1">
    <property type="nucleotide sequence ID" value="XM_002182199.1"/>
</dbReference>